<dbReference type="EMBL" id="JADIMP010000040">
    <property type="protein sequence ID" value="MBO8441235.1"/>
    <property type="molecule type" value="Genomic_DNA"/>
</dbReference>
<name>A0A9D9E6J4_9LACO</name>
<dbReference type="Gene3D" id="3.90.550.20">
    <property type="match status" value="1"/>
</dbReference>
<dbReference type="SUPFAM" id="SSF53448">
    <property type="entry name" value="Nucleotide-diphospho-sugar transferases"/>
    <property type="match status" value="1"/>
</dbReference>
<evidence type="ECO:0000313" key="2">
    <source>
        <dbReference type="Proteomes" id="UP000823614"/>
    </source>
</evidence>
<dbReference type="AlphaFoldDB" id="A0A9D9E6J4"/>
<organism evidence="1 2">
    <name type="scientific">Candidatus Gallilactobacillus intestinavium</name>
    <dbReference type="NCBI Taxonomy" id="2840838"/>
    <lineage>
        <taxon>Bacteria</taxon>
        <taxon>Bacillati</taxon>
        <taxon>Bacillota</taxon>
        <taxon>Bacilli</taxon>
        <taxon>Lactobacillales</taxon>
        <taxon>Lactobacillaceae</taxon>
        <taxon>Lactobacillaceae incertae sedis</taxon>
        <taxon>Candidatus Gallilactobacillus</taxon>
    </lineage>
</organism>
<dbReference type="InterPro" id="IPR008441">
    <property type="entry name" value="AfumC-like_glycosyl_Trfase"/>
</dbReference>
<accession>A0A9D9E6J4</accession>
<gene>
    <name evidence="1" type="ORF">IAA89_02175</name>
</gene>
<protein>
    <submittedName>
        <fullName evidence="1">Capsular polysaccharide synthesis protein</fullName>
    </submittedName>
</protein>
<sequence length="296" mass="35081">MDNINKLYMFNSKIIRKLHAPIRFQRKFNAFRHDRIKKKLQDYLVNAEYQCESSLDESVNYIWVFWAQGYDSMPDLVSKCIETVKKNSGNAQVILLTAENFEEYATLPEWIVDKFRSGIISPMYFSDALRFNLLKNHGGLWLDATNFVIDEITDDYFTGLCTVSGLPDNEHFFIAEGRWHTALFGGSKGHPLFQFMDSFFSKYWKENDESVDYFMTDYALEYAYQNNIGNFREYIDSNKGKVDPCFVDLQPHLNDTFNSKQWNSYIRDTRIFKLTYKMKLKKNNDTFYDFLIKNYS</sequence>
<reference evidence="1" key="2">
    <citation type="journal article" date="2021" name="PeerJ">
        <title>Extensive microbial diversity within the chicken gut microbiome revealed by metagenomics and culture.</title>
        <authorList>
            <person name="Gilroy R."/>
            <person name="Ravi A."/>
            <person name="Getino M."/>
            <person name="Pursley I."/>
            <person name="Horton D.L."/>
            <person name="Alikhan N.F."/>
            <person name="Baker D."/>
            <person name="Gharbi K."/>
            <person name="Hall N."/>
            <person name="Watson M."/>
            <person name="Adriaenssens E.M."/>
            <person name="Foster-Nyarko E."/>
            <person name="Jarju S."/>
            <person name="Secka A."/>
            <person name="Antonio M."/>
            <person name="Oren A."/>
            <person name="Chaudhuri R.R."/>
            <person name="La Ragione R."/>
            <person name="Hildebrand F."/>
            <person name="Pallen M.J."/>
        </authorList>
    </citation>
    <scope>NUCLEOTIDE SEQUENCE</scope>
    <source>
        <strain evidence="1">C6-149</strain>
    </source>
</reference>
<evidence type="ECO:0000313" key="1">
    <source>
        <dbReference type="EMBL" id="MBO8441235.1"/>
    </source>
</evidence>
<comment type="caution">
    <text evidence="1">The sequence shown here is derived from an EMBL/GenBank/DDBJ whole genome shotgun (WGS) entry which is preliminary data.</text>
</comment>
<dbReference type="GO" id="GO:0016757">
    <property type="term" value="F:glycosyltransferase activity"/>
    <property type="evidence" value="ECO:0007669"/>
    <property type="project" value="InterPro"/>
</dbReference>
<dbReference type="Pfam" id="PF05704">
    <property type="entry name" value="Caps_synth"/>
    <property type="match status" value="1"/>
</dbReference>
<dbReference type="Proteomes" id="UP000823614">
    <property type="component" value="Unassembled WGS sequence"/>
</dbReference>
<reference evidence="1" key="1">
    <citation type="submission" date="2020-10" db="EMBL/GenBank/DDBJ databases">
        <authorList>
            <person name="Gilroy R."/>
        </authorList>
    </citation>
    <scope>NUCLEOTIDE SEQUENCE</scope>
    <source>
        <strain evidence="1">C6-149</strain>
    </source>
</reference>
<dbReference type="InterPro" id="IPR029044">
    <property type="entry name" value="Nucleotide-diphossugar_trans"/>
</dbReference>
<proteinExistence type="predicted"/>